<organism evidence="1 2">
    <name type="scientific">Ixodes persulcatus</name>
    <name type="common">Taiga tick</name>
    <dbReference type="NCBI Taxonomy" id="34615"/>
    <lineage>
        <taxon>Eukaryota</taxon>
        <taxon>Metazoa</taxon>
        <taxon>Ecdysozoa</taxon>
        <taxon>Arthropoda</taxon>
        <taxon>Chelicerata</taxon>
        <taxon>Arachnida</taxon>
        <taxon>Acari</taxon>
        <taxon>Parasitiformes</taxon>
        <taxon>Ixodida</taxon>
        <taxon>Ixodoidea</taxon>
        <taxon>Ixodidae</taxon>
        <taxon>Ixodinae</taxon>
        <taxon>Ixodes</taxon>
    </lineage>
</organism>
<dbReference type="Proteomes" id="UP000805193">
    <property type="component" value="Unassembled WGS sequence"/>
</dbReference>
<name>A0AC60Q0G4_IXOPE</name>
<reference evidence="1 2" key="1">
    <citation type="journal article" date="2020" name="Cell">
        <title>Large-Scale Comparative Analyses of Tick Genomes Elucidate Their Genetic Diversity and Vector Capacities.</title>
        <authorList>
            <consortium name="Tick Genome and Microbiome Consortium (TIGMIC)"/>
            <person name="Jia N."/>
            <person name="Wang J."/>
            <person name="Shi W."/>
            <person name="Du L."/>
            <person name="Sun Y."/>
            <person name="Zhan W."/>
            <person name="Jiang J.F."/>
            <person name="Wang Q."/>
            <person name="Zhang B."/>
            <person name="Ji P."/>
            <person name="Bell-Sakyi L."/>
            <person name="Cui X.M."/>
            <person name="Yuan T.T."/>
            <person name="Jiang B.G."/>
            <person name="Yang W.F."/>
            <person name="Lam T.T."/>
            <person name="Chang Q.C."/>
            <person name="Ding S.J."/>
            <person name="Wang X.J."/>
            <person name="Zhu J.G."/>
            <person name="Ruan X.D."/>
            <person name="Zhao L."/>
            <person name="Wei J.T."/>
            <person name="Ye R.Z."/>
            <person name="Que T.C."/>
            <person name="Du C.H."/>
            <person name="Zhou Y.H."/>
            <person name="Cheng J.X."/>
            <person name="Dai P.F."/>
            <person name="Guo W.B."/>
            <person name="Han X.H."/>
            <person name="Huang E.J."/>
            <person name="Li L.F."/>
            <person name="Wei W."/>
            <person name="Gao Y.C."/>
            <person name="Liu J.Z."/>
            <person name="Shao H.Z."/>
            <person name="Wang X."/>
            <person name="Wang C.C."/>
            <person name="Yang T.C."/>
            <person name="Huo Q.B."/>
            <person name="Li W."/>
            <person name="Chen H.Y."/>
            <person name="Chen S.E."/>
            <person name="Zhou L.G."/>
            <person name="Ni X.B."/>
            <person name="Tian J.H."/>
            <person name="Sheng Y."/>
            <person name="Liu T."/>
            <person name="Pan Y.S."/>
            <person name="Xia L.Y."/>
            <person name="Li J."/>
            <person name="Zhao F."/>
            <person name="Cao W.C."/>
        </authorList>
    </citation>
    <scope>NUCLEOTIDE SEQUENCE [LARGE SCALE GENOMIC DNA]</scope>
    <source>
        <strain evidence="1">Iper-2018</strain>
    </source>
</reference>
<proteinExistence type="predicted"/>
<comment type="caution">
    <text evidence="1">The sequence shown here is derived from an EMBL/GenBank/DDBJ whole genome shotgun (WGS) entry which is preliminary data.</text>
</comment>
<evidence type="ECO:0000313" key="2">
    <source>
        <dbReference type="Proteomes" id="UP000805193"/>
    </source>
</evidence>
<protein>
    <submittedName>
        <fullName evidence="1">Uncharacterized protein</fullName>
    </submittedName>
</protein>
<accession>A0AC60Q0G4</accession>
<gene>
    <name evidence="1" type="ORF">HPB47_025790</name>
</gene>
<sequence length="415" mass="45648">MLAAAVLSALLALLAPASLAAPVQDPSWSPWSACRRCVQTRERPCLEASRCGSLVRETRTCPYRHCGPVRLRPAREATSRKQKQPGFKVLHHLQSLVYSDWSRWSPCTSECRTRRQRVCKMPVVCGKASLQEDALCYVRGSPCEVRYAADPAGSEEPPETVSGESPLSCGVPRSSTRPALRIIGGRPAARGRWPWQVAVLNRRREPFCGGTLVSAGWVLTAAHCVRRRLIVLAGEHSLHRREGSEQEVRVSRTVLHPDYDPETVDMDLALLRLRSPLPMGAFVAPACLPEPGDTLAPGAMATILGWGKLNKRHANGSDLLHQAQVPVVPAQDCRDVYADYLISENMLCAGFRRGRVDSCAGDSGGPLLAKDRHGRWTIYGVTSFGEGCARQGRYGIYAKVENALRWIRRTIAENS</sequence>
<dbReference type="EMBL" id="JABSTQ010009654">
    <property type="protein sequence ID" value="KAG0427116.1"/>
    <property type="molecule type" value="Genomic_DNA"/>
</dbReference>
<keyword evidence="2" id="KW-1185">Reference proteome</keyword>
<evidence type="ECO:0000313" key="1">
    <source>
        <dbReference type="EMBL" id="KAG0427116.1"/>
    </source>
</evidence>